<dbReference type="KEGG" id="tcr:507047.134"/>
<dbReference type="InParanoid" id="Q4DPS3"/>
<organism evidence="1 2">
    <name type="scientific">Trypanosoma cruzi (strain CL Brener)</name>
    <dbReference type="NCBI Taxonomy" id="353153"/>
    <lineage>
        <taxon>Eukaryota</taxon>
        <taxon>Discoba</taxon>
        <taxon>Euglenozoa</taxon>
        <taxon>Kinetoplastea</taxon>
        <taxon>Metakinetoplastina</taxon>
        <taxon>Trypanosomatida</taxon>
        <taxon>Trypanosomatidae</taxon>
        <taxon>Trypanosoma</taxon>
        <taxon>Schizotrypanum</taxon>
    </lineage>
</organism>
<dbReference type="Proteomes" id="UP000002296">
    <property type="component" value="Unassembled WGS sequence"/>
</dbReference>
<gene>
    <name evidence="1" type="ORF">Tc00.1047053507047.134</name>
</gene>
<name>Q4DPS3_TRYCC</name>
<sequence length="159" mass="18461">MCFFFVCVFSHCYHNFLPLFSCFSFPVTCRASMPTWSFVELSCSFLSPKMVGDSPFFAPLEERLSTKPPSLSSALWDYMHCTKRAINTRIIGFCEPTLKQCVDDLVLYTKASKWGGCNAASLEEVLRRRRGDVDIESLPWEPRESYKKWLKEQGRMREQ</sequence>
<evidence type="ECO:0000313" key="1">
    <source>
        <dbReference type="EMBL" id="EAN94535.1"/>
    </source>
</evidence>
<dbReference type="GeneID" id="3548255"/>
<dbReference type="eggNOG" id="ENOG502S5C9">
    <property type="taxonomic scope" value="Eukaryota"/>
</dbReference>
<evidence type="ECO:0000313" key="2">
    <source>
        <dbReference type="Proteomes" id="UP000002296"/>
    </source>
</evidence>
<protein>
    <submittedName>
        <fullName evidence="1">Uncharacterized protein</fullName>
    </submittedName>
</protein>
<dbReference type="AlphaFoldDB" id="Q4DPS3"/>
<proteinExistence type="predicted"/>
<comment type="caution">
    <text evidence="1">The sequence shown here is derived from an EMBL/GenBank/DDBJ whole genome shotgun (WGS) entry which is preliminary data.</text>
</comment>
<reference evidence="1 2" key="1">
    <citation type="journal article" date="2005" name="Science">
        <title>The genome sequence of Trypanosoma cruzi, etiologic agent of Chagas disease.</title>
        <authorList>
            <person name="El-Sayed N.M."/>
            <person name="Myler P.J."/>
            <person name="Bartholomeu D.C."/>
            <person name="Nilsson D."/>
            <person name="Aggarwal G."/>
            <person name="Tran A.N."/>
            <person name="Ghedin E."/>
            <person name="Worthey E.A."/>
            <person name="Delcher A.L."/>
            <person name="Blandin G."/>
            <person name="Westenberger S.J."/>
            <person name="Caler E."/>
            <person name="Cerqueira G.C."/>
            <person name="Branche C."/>
            <person name="Haas B."/>
            <person name="Anupama A."/>
            <person name="Arner E."/>
            <person name="Aslund L."/>
            <person name="Attipoe P."/>
            <person name="Bontempi E."/>
            <person name="Bringaud F."/>
            <person name="Burton P."/>
            <person name="Cadag E."/>
            <person name="Campbell D.A."/>
            <person name="Carrington M."/>
            <person name="Crabtree J."/>
            <person name="Darban H."/>
            <person name="da Silveira J.F."/>
            <person name="de Jong P."/>
            <person name="Edwards K."/>
            <person name="Englund P.T."/>
            <person name="Fazelina G."/>
            <person name="Feldblyum T."/>
            <person name="Ferella M."/>
            <person name="Frasch A.C."/>
            <person name="Gull K."/>
            <person name="Horn D."/>
            <person name="Hou L."/>
            <person name="Huang Y."/>
            <person name="Kindlund E."/>
            <person name="Klingbeil M."/>
            <person name="Kluge S."/>
            <person name="Koo H."/>
            <person name="Lacerda D."/>
            <person name="Levin M.J."/>
            <person name="Lorenzi H."/>
            <person name="Louie T."/>
            <person name="Machado C.R."/>
            <person name="McCulloch R."/>
            <person name="McKenna A."/>
            <person name="Mizuno Y."/>
            <person name="Mottram J.C."/>
            <person name="Nelson S."/>
            <person name="Ochaya S."/>
            <person name="Osoegawa K."/>
            <person name="Pai G."/>
            <person name="Parsons M."/>
            <person name="Pentony M."/>
            <person name="Pettersson U."/>
            <person name="Pop M."/>
            <person name="Ramirez J.L."/>
            <person name="Rinta J."/>
            <person name="Robertson L."/>
            <person name="Salzberg S.L."/>
            <person name="Sanchez D.O."/>
            <person name="Seyler A."/>
            <person name="Sharma R."/>
            <person name="Shetty J."/>
            <person name="Simpson A.J."/>
            <person name="Sisk E."/>
            <person name="Tammi M.T."/>
            <person name="Tarleton R."/>
            <person name="Teixeira S."/>
            <person name="Van Aken S."/>
            <person name="Vogt C."/>
            <person name="Ward P.N."/>
            <person name="Wickstead B."/>
            <person name="Wortman J."/>
            <person name="White O."/>
            <person name="Fraser C.M."/>
            <person name="Stuart K.D."/>
            <person name="Andersson B."/>
        </authorList>
    </citation>
    <scope>NUCLEOTIDE SEQUENCE [LARGE SCALE GENOMIC DNA]</scope>
    <source>
        <strain evidence="1 2">CL Brener</strain>
    </source>
</reference>
<dbReference type="PaxDb" id="353153-Q4DPS3"/>
<dbReference type="SMR" id="Q4DPS3"/>
<accession>Q4DPS3</accession>
<keyword evidence="2" id="KW-1185">Reference proteome</keyword>
<dbReference type="EMBL" id="AAHK01000271">
    <property type="protein sequence ID" value="EAN94535.1"/>
    <property type="molecule type" value="Genomic_DNA"/>
</dbReference>
<dbReference type="RefSeq" id="XP_816386.1">
    <property type="nucleotide sequence ID" value="XM_811293.1"/>
</dbReference>